<dbReference type="FunFam" id="3.90.400.10:FF:000002">
    <property type="entry name" value="Sucrose isomerase"/>
    <property type="match status" value="1"/>
</dbReference>
<accession>A0A1X7NCP4</accession>
<dbReference type="InterPro" id="IPR006047">
    <property type="entry name" value="GH13_cat_dom"/>
</dbReference>
<dbReference type="GO" id="GO:0009313">
    <property type="term" value="P:oligosaccharide catabolic process"/>
    <property type="evidence" value="ECO:0007669"/>
    <property type="project" value="TreeGrafter"/>
</dbReference>
<evidence type="ECO:0000256" key="1">
    <source>
        <dbReference type="ARBA" id="ARBA00008061"/>
    </source>
</evidence>
<dbReference type="InterPro" id="IPR013780">
    <property type="entry name" value="Glyco_hydro_b"/>
</dbReference>
<evidence type="ECO:0000256" key="3">
    <source>
        <dbReference type="ARBA" id="ARBA00023295"/>
    </source>
</evidence>
<dbReference type="InterPro" id="IPR045857">
    <property type="entry name" value="O16G_dom_2"/>
</dbReference>
<dbReference type="InterPro" id="IPR017853">
    <property type="entry name" value="GH"/>
</dbReference>
<dbReference type="Gene3D" id="3.20.20.80">
    <property type="entry name" value="Glycosidases"/>
    <property type="match status" value="1"/>
</dbReference>
<proteinExistence type="inferred from homology"/>
<dbReference type="STRING" id="1073423.SAMN04488700_1749"/>
<dbReference type="AlphaFoldDB" id="A0A1X7NCP4"/>
<dbReference type="GO" id="GO:0004556">
    <property type="term" value="F:alpha-amylase activity"/>
    <property type="evidence" value="ECO:0007669"/>
    <property type="project" value="TreeGrafter"/>
</dbReference>
<evidence type="ECO:0000256" key="2">
    <source>
        <dbReference type="ARBA" id="ARBA00022801"/>
    </source>
</evidence>
<organism evidence="5 6">
    <name type="scientific">Carnobacterium iners</name>
    <dbReference type="NCBI Taxonomy" id="1073423"/>
    <lineage>
        <taxon>Bacteria</taxon>
        <taxon>Bacillati</taxon>
        <taxon>Bacillota</taxon>
        <taxon>Bacilli</taxon>
        <taxon>Lactobacillales</taxon>
        <taxon>Carnobacteriaceae</taxon>
        <taxon>Carnobacterium</taxon>
    </lineage>
</organism>
<dbReference type="SMART" id="SM00642">
    <property type="entry name" value="Aamy"/>
    <property type="match status" value="1"/>
</dbReference>
<keyword evidence="6" id="KW-1185">Reference proteome</keyword>
<protein>
    <submittedName>
        <fullName evidence="5">Alpha-glucosidase</fullName>
    </submittedName>
</protein>
<evidence type="ECO:0000313" key="6">
    <source>
        <dbReference type="Proteomes" id="UP000193435"/>
    </source>
</evidence>
<reference evidence="5 6" key="1">
    <citation type="submission" date="2017-04" db="EMBL/GenBank/DDBJ databases">
        <authorList>
            <person name="Afonso C.L."/>
            <person name="Miller P.J."/>
            <person name="Scott M.A."/>
            <person name="Spackman E."/>
            <person name="Goraichik I."/>
            <person name="Dimitrov K.M."/>
            <person name="Suarez D.L."/>
            <person name="Swayne D.E."/>
        </authorList>
    </citation>
    <scope>NUCLEOTIDE SEQUENCE [LARGE SCALE GENOMIC DNA]</scope>
    <source>
        <strain evidence="5 6">LMG26642</strain>
    </source>
</reference>
<dbReference type="Pfam" id="PF00128">
    <property type="entry name" value="Alpha-amylase"/>
    <property type="match status" value="1"/>
</dbReference>
<sequence>MNEVKSKWWEEAIIYQVYPRSFKDTSGNGIGDLRGIIQKLDYIKQLEVNAIWLNPIVKSPQVDNGYDVSDYYMIDPLFGTMEDVDELIEEAHKRDLKIIFDFVLNHTSVDHHWFQEAIKGRDSPYRDFYIWYDALPNGDLPNNWASIFGGSVWEKEPLGDQFYFHLFKKEMPDLNWDNRHVGNAMQDIGKFWLDKGIDGFRLDAFIHLDKSDDFSSKRLIDNREIVSAQEINENLPNIKNYIQTLSSELRKVNPTVFILGEAASVDADLAVTYTDPKNDMCDAIISFMLFPEDHSVKDSRLPFNMQHAILDKNEFKKTMTEWQEKLAPFGGPTLYWNNHDMPRAVSRFGDESYYRDNSSKMLATLMYLQKGIPFIYYGEELGMSNLKHENAQEFETPGATAFYAKSKELGYTEEHILKELNSTARDVSRGVMQWDDSDYAGFSTHIPWSGVNKEKKYTVYEEEKDPNSILAYYRKVLKYKKMPIFTKGSFHMFEVKGSLYSYERVLDKQKAIIICNFSDTKEQLLQIGMTENKWHVLLQNEGNCINGNCITLGPYGAIVLLENKSGEIKKQN</sequence>
<gene>
    <name evidence="5" type="ORF">SAMN04488700_1749</name>
</gene>
<comment type="similarity">
    <text evidence="1">Belongs to the glycosyl hydrolase 13 family.</text>
</comment>
<dbReference type="PANTHER" id="PTHR10357">
    <property type="entry name" value="ALPHA-AMYLASE FAMILY MEMBER"/>
    <property type="match status" value="1"/>
</dbReference>
<feature type="domain" description="Glycosyl hydrolase family 13 catalytic" evidence="4">
    <location>
        <begin position="16"/>
        <end position="424"/>
    </location>
</feature>
<dbReference type="Proteomes" id="UP000193435">
    <property type="component" value="Unassembled WGS sequence"/>
</dbReference>
<dbReference type="RefSeq" id="WP_085559863.1">
    <property type="nucleotide sequence ID" value="NZ_FOAH01000027.1"/>
</dbReference>
<dbReference type="Gene3D" id="2.60.40.1180">
    <property type="entry name" value="Golgi alpha-mannosidase II"/>
    <property type="match status" value="1"/>
</dbReference>
<dbReference type="CDD" id="cd11333">
    <property type="entry name" value="AmyAc_SI_OligoGlu_DGase"/>
    <property type="match status" value="1"/>
</dbReference>
<evidence type="ECO:0000259" key="4">
    <source>
        <dbReference type="SMART" id="SM00642"/>
    </source>
</evidence>
<evidence type="ECO:0000313" key="5">
    <source>
        <dbReference type="EMBL" id="SMH35005.1"/>
    </source>
</evidence>
<keyword evidence="3" id="KW-0326">Glycosidase</keyword>
<dbReference type="EMBL" id="FXBJ01000002">
    <property type="protein sequence ID" value="SMH35005.1"/>
    <property type="molecule type" value="Genomic_DNA"/>
</dbReference>
<dbReference type="Gene3D" id="3.90.400.10">
    <property type="entry name" value="Oligo-1,6-glucosidase, Domain 2"/>
    <property type="match status" value="1"/>
</dbReference>
<dbReference type="OrthoDB" id="9805159at2"/>
<keyword evidence="2" id="KW-0378">Hydrolase</keyword>
<dbReference type="PANTHER" id="PTHR10357:SF179">
    <property type="entry name" value="NEUTRAL AND BASIC AMINO ACID TRANSPORT PROTEIN RBAT"/>
    <property type="match status" value="1"/>
</dbReference>
<dbReference type="SUPFAM" id="SSF51445">
    <property type="entry name" value="(Trans)glycosidases"/>
    <property type="match status" value="1"/>
</dbReference>
<name>A0A1X7NCP4_9LACT</name>
<dbReference type="SUPFAM" id="SSF51011">
    <property type="entry name" value="Glycosyl hydrolase domain"/>
    <property type="match status" value="1"/>
</dbReference>